<evidence type="ECO:0008006" key="3">
    <source>
        <dbReference type="Google" id="ProtNLM"/>
    </source>
</evidence>
<dbReference type="EMBL" id="CP069362">
    <property type="protein sequence ID" value="WGS64953.1"/>
    <property type="molecule type" value="Genomic_DNA"/>
</dbReference>
<gene>
    <name evidence="1" type="ORF">JRV97_11450</name>
</gene>
<name>A0ABY8PQQ3_9BACT</name>
<accession>A0ABY8PQQ3</accession>
<organism evidence="1 2">
    <name type="scientific">Marinitoga aeolica</name>
    <dbReference type="NCBI Taxonomy" id="2809031"/>
    <lineage>
        <taxon>Bacteria</taxon>
        <taxon>Thermotogati</taxon>
        <taxon>Thermotogota</taxon>
        <taxon>Thermotogae</taxon>
        <taxon>Petrotogales</taxon>
        <taxon>Petrotogaceae</taxon>
        <taxon>Marinitoga</taxon>
    </lineage>
</organism>
<reference evidence="1 2" key="1">
    <citation type="submission" date="2021-02" db="EMBL/GenBank/DDBJ databases">
        <title>Characterization of Marinitoga sp. nov. str. BP5-C20A.</title>
        <authorList>
            <person name="Erauso G."/>
            <person name="Postec A."/>
        </authorList>
    </citation>
    <scope>NUCLEOTIDE SEQUENCE [LARGE SCALE GENOMIC DNA]</scope>
    <source>
        <strain evidence="1 2">BP5-C20A</strain>
    </source>
</reference>
<evidence type="ECO:0000313" key="2">
    <source>
        <dbReference type="Proteomes" id="UP001232493"/>
    </source>
</evidence>
<dbReference type="RefSeq" id="WP_280999008.1">
    <property type="nucleotide sequence ID" value="NZ_CP069362.1"/>
</dbReference>
<evidence type="ECO:0000313" key="1">
    <source>
        <dbReference type="EMBL" id="WGS64953.1"/>
    </source>
</evidence>
<sequence>MKTKLFVLLFILVFAISIFSFEISGSYLMELSGYERTFYGGGITLGDKDIIGLEVGVFIPPETIETGELTYFQPTTFILVQLPFKNFKIFTGISPIFQFYDNKFSLYSYTMYLTKAGVSLYLGPLVFTGGINTIIDLSFQQTFGIYGVYGEFGLRF</sequence>
<keyword evidence="2" id="KW-1185">Reference proteome</keyword>
<proteinExistence type="predicted"/>
<dbReference type="Proteomes" id="UP001232493">
    <property type="component" value="Chromosome"/>
</dbReference>
<protein>
    <recommendedName>
        <fullName evidence="3">Outer membrane protein beta-barrel domain-containing protein</fullName>
    </recommendedName>
</protein>